<dbReference type="GeneID" id="80025887"/>
<evidence type="ECO:0000313" key="3">
    <source>
        <dbReference type="Proteomes" id="UP000509653"/>
    </source>
</evidence>
<protein>
    <submittedName>
        <fullName evidence="2">Tail assembly chaperone</fullName>
    </submittedName>
</protein>
<dbReference type="Pfam" id="PF24201">
    <property type="entry name" value="DUF7426"/>
    <property type="match status" value="1"/>
</dbReference>
<dbReference type="KEGG" id="vg:80025887"/>
<proteinExistence type="predicted"/>
<name>A0A6M9Z4X2_9CAUD</name>
<dbReference type="EMBL" id="MT451980">
    <property type="protein sequence ID" value="QKN87543.1"/>
    <property type="molecule type" value="Genomic_DNA"/>
</dbReference>
<accession>A0A6M9Z4X2</accession>
<dbReference type="Proteomes" id="UP000509653">
    <property type="component" value="Segment"/>
</dbReference>
<evidence type="ECO:0000259" key="1">
    <source>
        <dbReference type="Pfam" id="PF24201"/>
    </source>
</evidence>
<sequence>MGFGALDDYLDDYLELPVTGRDGVERVYRIEDPPAEDGIRIERITTLAARLVAGGSRADTQQLDDEQELDLYRMCLGDAYDQLRADLSWGRFKHVALTAMMWITADRETAESYWATGNVPGKSAESGGEAVGIARLLGKGCGEYDPETGLYEWYEGGLAAQPQGAAPTLTWDALLEQWALIECDLHQVYGIDTDSGILRERSWRWLRARITGLLSTECRVYRHFAPPPDTGQKGGRTWR</sequence>
<organism evidence="2 3">
    <name type="scientific">Streptomyces phage Ignacio</name>
    <dbReference type="NCBI Taxonomy" id="2736272"/>
    <lineage>
        <taxon>Viruses</taxon>
        <taxon>Duplodnaviria</taxon>
        <taxon>Heunggongvirae</taxon>
        <taxon>Uroviricota</taxon>
        <taxon>Caudoviricetes</taxon>
        <taxon>Ignaciovirus</taxon>
        <taxon>Ignaciovirus ignacio</taxon>
    </lineage>
</organism>
<dbReference type="InterPro" id="IPR055849">
    <property type="entry name" value="DUF7426"/>
</dbReference>
<gene>
    <name evidence="2" type="primary">16</name>
    <name evidence="2" type="ORF">SEA_IGNACIO_16</name>
</gene>
<reference evidence="2 3" key="1">
    <citation type="submission" date="2020-05" db="EMBL/GenBank/DDBJ databases">
        <authorList>
            <person name="Coronado A."/>
            <person name="Gutierrez-Langa M.A."/>
            <person name="Hernandez Olmos D."/>
            <person name="Menchaca C."/>
            <person name="Layton S.R."/>
            <person name="Hughes L.E."/>
            <person name="Garlena R.A."/>
            <person name="Russell D.A."/>
            <person name="Pope W.H."/>
            <person name="Jacobs-Sera D."/>
            <person name="Hatfull G.F."/>
        </authorList>
    </citation>
    <scope>NUCLEOTIDE SEQUENCE [LARGE SCALE GENOMIC DNA]</scope>
</reference>
<evidence type="ECO:0000313" key="2">
    <source>
        <dbReference type="EMBL" id="QKN87543.1"/>
    </source>
</evidence>
<dbReference type="RefSeq" id="YP_010756135.1">
    <property type="nucleotide sequence ID" value="NC_073483.1"/>
</dbReference>
<keyword evidence="3" id="KW-1185">Reference proteome</keyword>
<feature type="domain" description="DUF7426" evidence="1">
    <location>
        <begin position="5"/>
        <end position="125"/>
    </location>
</feature>